<dbReference type="EMBL" id="UYSG01011238">
    <property type="protein sequence ID" value="VDL61529.1"/>
    <property type="molecule type" value="Genomic_DNA"/>
</dbReference>
<dbReference type="GO" id="GO:0016604">
    <property type="term" value="C:nuclear body"/>
    <property type="evidence" value="ECO:0007669"/>
    <property type="project" value="TreeGrafter"/>
</dbReference>
<evidence type="ECO:0000313" key="6">
    <source>
        <dbReference type="EMBL" id="VDL61529.1"/>
    </source>
</evidence>
<sequence length="266" mass="29633">MVKMLDIPEDLTDAEMAVLGSRDPEKAAEDFIEANIQKRTSKKNASKVVWVCPLSDKKFREPIFVRKHILNKYMDKVEAAKKDNNVCNIELLVVKAGMLKLQSQRIRKRVSERQCLFPEGLSNESGIQETASNKVKLQFMGSALFFNNYLRDPKRPSLPEAPRHLINRYYPPTVPAAGDTPSGRGRSFYRGGGFRGGFKPNSGQFGRRDFHGGDGSFYSSSPRGGPGGFKSPLGSRKRPFPDEPPRSGGRTVVSYNDLDDPTNGSF</sequence>
<dbReference type="AlphaFoldDB" id="A0A0R3SUM6"/>
<evidence type="ECO:0000259" key="5">
    <source>
        <dbReference type="Pfam" id="PF04959"/>
    </source>
</evidence>
<dbReference type="OrthoDB" id="6282344at2759"/>
<dbReference type="InterPro" id="IPR039727">
    <property type="entry name" value="SE/Ars2"/>
</dbReference>
<evidence type="ECO:0000256" key="2">
    <source>
        <dbReference type="ARBA" id="ARBA00005407"/>
    </source>
</evidence>
<dbReference type="GO" id="GO:0031053">
    <property type="term" value="P:primary miRNA processing"/>
    <property type="evidence" value="ECO:0007669"/>
    <property type="project" value="TreeGrafter"/>
</dbReference>
<evidence type="ECO:0000313" key="7">
    <source>
        <dbReference type="Proteomes" id="UP000274504"/>
    </source>
</evidence>
<evidence type="ECO:0000256" key="1">
    <source>
        <dbReference type="ARBA" id="ARBA00004123"/>
    </source>
</evidence>
<comment type="subcellular location">
    <subcellularLocation>
        <location evidence="1">Nucleus</location>
    </subcellularLocation>
</comment>
<dbReference type="WBParaSite" id="HDID_0000921301-mRNA-1">
    <property type="protein sequence ID" value="HDID_0000921301-mRNA-1"/>
    <property type="gene ID" value="HDID_0000921301"/>
</dbReference>
<dbReference type="Proteomes" id="UP000274504">
    <property type="component" value="Unassembled WGS sequence"/>
</dbReference>
<reference evidence="8" key="1">
    <citation type="submission" date="2017-02" db="UniProtKB">
        <authorList>
            <consortium name="WormBaseParasite"/>
        </authorList>
    </citation>
    <scope>IDENTIFICATION</scope>
</reference>
<organism evidence="8">
    <name type="scientific">Hymenolepis diminuta</name>
    <name type="common">Rat tapeworm</name>
    <dbReference type="NCBI Taxonomy" id="6216"/>
    <lineage>
        <taxon>Eukaryota</taxon>
        <taxon>Metazoa</taxon>
        <taxon>Spiralia</taxon>
        <taxon>Lophotrochozoa</taxon>
        <taxon>Platyhelminthes</taxon>
        <taxon>Cestoda</taxon>
        <taxon>Eucestoda</taxon>
        <taxon>Cyclophyllidea</taxon>
        <taxon>Hymenolepididae</taxon>
        <taxon>Hymenolepis</taxon>
    </lineage>
</organism>
<dbReference type="PANTHER" id="PTHR13165">
    <property type="entry name" value="ARSENITE-RESISTANCE PROTEIN 2"/>
    <property type="match status" value="1"/>
</dbReference>
<evidence type="ECO:0000256" key="3">
    <source>
        <dbReference type="ARBA" id="ARBA00023242"/>
    </source>
</evidence>
<dbReference type="InterPro" id="IPR007042">
    <property type="entry name" value="SERRATE/Ars2_C"/>
</dbReference>
<evidence type="ECO:0000256" key="4">
    <source>
        <dbReference type="SAM" id="MobiDB-lite"/>
    </source>
</evidence>
<evidence type="ECO:0000313" key="8">
    <source>
        <dbReference type="WBParaSite" id="HDID_0000921301-mRNA-1"/>
    </source>
</evidence>
<gene>
    <name evidence="6" type="ORF">HDID_LOCUS9211</name>
</gene>
<feature type="region of interest" description="Disordered" evidence="4">
    <location>
        <begin position="169"/>
        <end position="266"/>
    </location>
</feature>
<comment type="similarity">
    <text evidence="2">Belongs to the ARS2 family.</text>
</comment>
<name>A0A0R3SUM6_HYMDI</name>
<feature type="domain" description="SERRATE/Ars2 C-terminal" evidence="5">
    <location>
        <begin position="3"/>
        <end position="84"/>
    </location>
</feature>
<reference evidence="6 7" key="2">
    <citation type="submission" date="2018-11" db="EMBL/GenBank/DDBJ databases">
        <authorList>
            <consortium name="Pathogen Informatics"/>
        </authorList>
    </citation>
    <scope>NUCLEOTIDE SEQUENCE [LARGE SCALE GENOMIC DNA]</scope>
</reference>
<dbReference type="PANTHER" id="PTHR13165:SF0">
    <property type="entry name" value="SERRATE RNA EFFECTOR MOLECULE HOMOLOG"/>
    <property type="match status" value="1"/>
</dbReference>
<accession>A0A0R3SUM6</accession>
<dbReference type="Pfam" id="PF04959">
    <property type="entry name" value="ARS2"/>
    <property type="match status" value="1"/>
</dbReference>
<protein>
    <submittedName>
        <fullName evidence="8">ARS2 domain-containing protein</fullName>
    </submittedName>
</protein>
<keyword evidence="3" id="KW-0539">Nucleus</keyword>
<proteinExistence type="inferred from homology"/>
<dbReference type="STRING" id="6216.A0A0R3SUM6"/>